<dbReference type="Proteomes" id="UP000586827">
    <property type="component" value="Unassembled WGS sequence"/>
</dbReference>
<dbReference type="RefSeq" id="WP_067526996.1">
    <property type="nucleotide sequence ID" value="NZ_JABELX010000018.1"/>
</dbReference>
<feature type="region of interest" description="Disordered" evidence="1">
    <location>
        <begin position="23"/>
        <end position="43"/>
    </location>
</feature>
<comment type="caution">
    <text evidence="3">The sequence shown here is derived from an EMBL/GenBank/DDBJ whole genome shotgun (WGS) entry which is preliminary data.</text>
</comment>
<name>A0A849CEF6_9NOCA</name>
<reference evidence="3 4" key="1">
    <citation type="submission" date="2020-05" db="EMBL/GenBank/DDBJ databases">
        <title>MicrobeNet Type strains.</title>
        <authorList>
            <person name="Nicholson A.C."/>
        </authorList>
    </citation>
    <scope>NUCLEOTIDE SEQUENCE [LARGE SCALE GENOMIC DNA]</scope>
    <source>
        <strain evidence="3 4">JCM 3224</strain>
    </source>
</reference>
<feature type="chain" id="PRO_5038394654" evidence="2">
    <location>
        <begin position="24"/>
        <end position="277"/>
    </location>
</feature>
<dbReference type="EMBL" id="JABELX010000018">
    <property type="protein sequence ID" value="NNH75030.1"/>
    <property type="molecule type" value="Genomic_DNA"/>
</dbReference>
<evidence type="ECO:0000313" key="4">
    <source>
        <dbReference type="Proteomes" id="UP000586827"/>
    </source>
</evidence>
<protein>
    <submittedName>
        <fullName evidence="3">Uncharacterized protein</fullName>
    </submittedName>
</protein>
<feature type="compositionally biased region" description="Pro residues" evidence="1">
    <location>
        <begin position="60"/>
        <end position="72"/>
    </location>
</feature>
<proteinExistence type="predicted"/>
<feature type="signal peptide" evidence="2">
    <location>
        <begin position="1"/>
        <end position="23"/>
    </location>
</feature>
<gene>
    <name evidence="3" type="ORF">HLB23_35150</name>
</gene>
<evidence type="ECO:0000256" key="1">
    <source>
        <dbReference type="SAM" id="MobiDB-lite"/>
    </source>
</evidence>
<sequence length="277" mass="27687">MRLAHLTVIAATPALLVALTACGGSSDSSKDTTTAKPTASTTVAAPTTAAKLLGTSTVPLPAPSPTHPPAPAPDKLSDVDCGSITGSNGATADVIAFANDAGRPGCTEAITVASDYVGAQRTGDAAPVDGWTCEPQPDDTIPHVCFKDGFTIGLRGAAAPASPPPPRPAPIQTVDPNNQPQRVDPTHPPAPKPADTVEDVNCGTVTDAGGGTRTVIAVGSNAGRVGCTEAINVATEYVQTVSDTDVAVISGWNCNAQPDPNVPSMCAKDGLVIALAN</sequence>
<feature type="region of interest" description="Disordered" evidence="1">
    <location>
        <begin position="55"/>
        <end position="75"/>
    </location>
</feature>
<dbReference type="PROSITE" id="PS51257">
    <property type="entry name" value="PROKAR_LIPOPROTEIN"/>
    <property type="match status" value="1"/>
</dbReference>
<organism evidence="3 4">
    <name type="scientific">Nocardia uniformis</name>
    <dbReference type="NCBI Taxonomy" id="53432"/>
    <lineage>
        <taxon>Bacteria</taxon>
        <taxon>Bacillati</taxon>
        <taxon>Actinomycetota</taxon>
        <taxon>Actinomycetes</taxon>
        <taxon>Mycobacteriales</taxon>
        <taxon>Nocardiaceae</taxon>
        <taxon>Nocardia</taxon>
    </lineage>
</organism>
<keyword evidence="4" id="KW-1185">Reference proteome</keyword>
<evidence type="ECO:0000313" key="3">
    <source>
        <dbReference type="EMBL" id="NNH75030.1"/>
    </source>
</evidence>
<feature type="region of interest" description="Disordered" evidence="1">
    <location>
        <begin position="156"/>
        <end position="198"/>
    </location>
</feature>
<evidence type="ECO:0000256" key="2">
    <source>
        <dbReference type="SAM" id="SignalP"/>
    </source>
</evidence>
<accession>A0A849CEF6</accession>
<keyword evidence="2" id="KW-0732">Signal</keyword>
<dbReference type="AlphaFoldDB" id="A0A849CEF6"/>